<proteinExistence type="predicted"/>
<evidence type="ECO:0000313" key="2">
    <source>
        <dbReference type="EMBL" id="MCT7965181.1"/>
    </source>
</evidence>
<name>A0ABT2MNS5_9CYAN</name>
<feature type="transmembrane region" description="Helical" evidence="1">
    <location>
        <begin position="68"/>
        <end position="87"/>
    </location>
</feature>
<comment type="caution">
    <text evidence="2">The sequence shown here is derived from an EMBL/GenBank/DDBJ whole genome shotgun (WGS) entry which is preliminary data.</text>
</comment>
<reference evidence="2 3" key="1">
    <citation type="journal article" date="2022" name="Front. Microbiol.">
        <title>High genomic differentiation and limited gene flow indicate recent cryptic speciation within the genus Laspinema (cyanobacteria).</title>
        <authorList>
            <person name="Stanojkovic A."/>
            <person name="Skoupy S."/>
            <person name="Skaloud P."/>
            <person name="Dvorak P."/>
        </authorList>
    </citation>
    <scope>NUCLEOTIDE SEQUENCE [LARGE SCALE GENOMIC DNA]</scope>
    <source>
        <strain evidence="2 3">D2a</strain>
    </source>
</reference>
<keyword evidence="1" id="KW-0812">Transmembrane</keyword>
<protein>
    <submittedName>
        <fullName evidence="2">Uncharacterized protein</fullName>
    </submittedName>
</protein>
<accession>A0ABT2MNS5</accession>
<dbReference type="Proteomes" id="UP001525890">
    <property type="component" value="Unassembled WGS sequence"/>
</dbReference>
<keyword evidence="3" id="KW-1185">Reference proteome</keyword>
<dbReference type="RefSeq" id="WP_368004890.1">
    <property type="nucleotide sequence ID" value="NZ_JAMXFF010000002.1"/>
</dbReference>
<feature type="transmembrane region" description="Helical" evidence="1">
    <location>
        <begin position="35"/>
        <end position="56"/>
    </location>
</feature>
<organism evidence="2 3">
    <name type="scientific">Laspinema palackyanum D2a</name>
    <dbReference type="NCBI Taxonomy" id="2953684"/>
    <lineage>
        <taxon>Bacteria</taxon>
        <taxon>Bacillati</taxon>
        <taxon>Cyanobacteriota</taxon>
        <taxon>Cyanophyceae</taxon>
        <taxon>Oscillatoriophycideae</taxon>
        <taxon>Oscillatoriales</taxon>
        <taxon>Laspinemataceae</taxon>
        <taxon>Laspinema</taxon>
        <taxon>Laspinema palackyanum</taxon>
    </lineage>
</organism>
<keyword evidence="1" id="KW-1133">Transmembrane helix</keyword>
<keyword evidence="1" id="KW-0472">Membrane</keyword>
<evidence type="ECO:0000256" key="1">
    <source>
        <dbReference type="SAM" id="Phobius"/>
    </source>
</evidence>
<gene>
    <name evidence="2" type="ORF">NG799_02385</name>
</gene>
<evidence type="ECO:0000313" key="3">
    <source>
        <dbReference type="Proteomes" id="UP001525890"/>
    </source>
</evidence>
<dbReference type="EMBL" id="JAMXFF010000002">
    <property type="protein sequence ID" value="MCT7965181.1"/>
    <property type="molecule type" value="Genomic_DNA"/>
</dbReference>
<sequence length="88" mass="9665">MLARGYQFLGLFLFGLALAGIPSFAVQIFPGLVGWGWACLIIAVVFLLLVSACDDYLISYLKIEKEQFWASVFSLAASFLVGGVIQWL</sequence>